<dbReference type="PATRIC" id="fig|1566026.4.peg.1215"/>
<dbReference type="Proteomes" id="UP000036908">
    <property type="component" value="Unassembled WGS sequence"/>
</dbReference>
<dbReference type="EMBL" id="JSVA01000017">
    <property type="protein sequence ID" value="KOF01949.1"/>
    <property type="molecule type" value="Genomic_DNA"/>
</dbReference>
<gene>
    <name evidence="1" type="ORF">OB69_14520</name>
</gene>
<proteinExistence type="predicted"/>
<evidence type="ECO:0000313" key="2">
    <source>
        <dbReference type="Proteomes" id="UP000036908"/>
    </source>
</evidence>
<dbReference type="AlphaFoldDB" id="A0A0L8AHR8"/>
<name>A0A0L8AHR8_9BACT</name>
<protein>
    <submittedName>
        <fullName evidence="1">Uncharacterized protein</fullName>
    </submittedName>
</protein>
<accession>A0A0L8AHR8</accession>
<evidence type="ECO:0000313" key="1">
    <source>
        <dbReference type="EMBL" id="KOF01949.1"/>
    </source>
</evidence>
<keyword evidence="2" id="KW-1185">Reference proteome</keyword>
<sequence length="65" mass="6883">MIIIGKKLSNVEMLNVKGGIYTCTCIYGDPNSFTCENLISCNAATAVECPDGEGTDSTCTKNETV</sequence>
<organism evidence="1 2">
    <name type="scientific">Roseivirga seohaensis subsp. aquiponti</name>
    <dbReference type="NCBI Taxonomy" id="1566026"/>
    <lineage>
        <taxon>Bacteria</taxon>
        <taxon>Pseudomonadati</taxon>
        <taxon>Bacteroidota</taxon>
        <taxon>Cytophagia</taxon>
        <taxon>Cytophagales</taxon>
        <taxon>Roseivirgaceae</taxon>
        <taxon>Roseivirga</taxon>
    </lineage>
</organism>
<reference evidence="2" key="1">
    <citation type="submission" date="2014-11" db="EMBL/GenBank/DDBJ databases">
        <title>Genome sequencing of Roseivirga sp. D-25.</title>
        <authorList>
            <person name="Selvaratnam C."/>
            <person name="Thevarajoo S."/>
            <person name="Goh K.M."/>
            <person name="Eee R."/>
            <person name="Chan K.-G."/>
            <person name="Chong C.S."/>
        </authorList>
    </citation>
    <scope>NUCLEOTIDE SEQUENCE [LARGE SCALE GENOMIC DNA]</scope>
    <source>
        <strain evidence="2">D-25</strain>
    </source>
</reference>
<comment type="caution">
    <text evidence="1">The sequence shown here is derived from an EMBL/GenBank/DDBJ whole genome shotgun (WGS) entry which is preliminary data.</text>
</comment>